<dbReference type="CDD" id="cd00091">
    <property type="entry name" value="NUC"/>
    <property type="match status" value="1"/>
</dbReference>
<dbReference type="GO" id="GO:0016787">
    <property type="term" value="F:hydrolase activity"/>
    <property type="evidence" value="ECO:0007669"/>
    <property type="project" value="InterPro"/>
</dbReference>
<keyword evidence="5" id="KW-0255">Endonuclease</keyword>
<comment type="caution">
    <text evidence="5">The sequence shown here is derived from an EMBL/GenBank/DDBJ whole genome shotgun (WGS) entry which is preliminary data.</text>
</comment>
<reference evidence="5 7" key="1">
    <citation type="submission" date="2018-03" db="EMBL/GenBank/DDBJ databases">
        <title>Genomic Encyclopedia of Archaeal and Bacterial Type Strains, Phase II (KMG-II): from individual species to whole genera.</title>
        <authorList>
            <person name="Goeker M."/>
        </authorList>
    </citation>
    <scope>NUCLEOTIDE SEQUENCE [LARGE SCALE GENOMIC DNA]</scope>
    <source>
        <strain evidence="5 7">DSM 21548</strain>
    </source>
</reference>
<evidence type="ECO:0000313" key="6">
    <source>
        <dbReference type="EMBL" id="RUQ81967.1"/>
    </source>
</evidence>
<evidence type="ECO:0000313" key="8">
    <source>
        <dbReference type="Proteomes" id="UP000268291"/>
    </source>
</evidence>
<dbReference type="PANTHER" id="PTHR13966">
    <property type="entry name" value="ENDONUCLEASE RELATED"/>
    <property type="match status" value="1"/>
</dbReference>
<evidence type="ECO:0000256" key="1">
    <source>
        <dbReference type="PIRSR" id="PIRSR640255-1"/>
    </source>
</evidence>
<dbReference type="InterPro" id="IPR040255">
    <property type="entry name" value="Non-specific_endonuclease"/>
</dbReference>
<organism evidence="5 7">
    <name type="scientific">Labedella gwakjiensis</name>
    <dbReference type="NCBI Taxonomy" id="390269"/>
    <lineage>
        <taxon>Bacteria</taxon>
        <taxon>Bacillati</taxon>
        <taxon>Actinomycetota</taxon>
        <taxon>Actinomycetes</taxon>
        <taxon>Micrococcales</taxon>
        <taxon>Microbacteriaceae</taxon>
        <taxon>Labedella</taxon>
    </lineage>
</organism>
<feature type="active site" description="Proton acceptor" evidence="1">
    <location>
        <position position="109"/>
    </location>
</feature>
<dbReference type="GO" id="GO:0004519">
    <property type="term" value="F:endonuclease activity"/>
    <property type="evidence" value="ECO:0007669"/>
    <property type="project" value="UniProtKB-KW"/>
</dbReference>
<dbReference type="InterPro" id="IPR044929">
    <property type="entry name" value="DNA/RNA_non-sp_Endonuclease_sf"/>
</dbReference>
<keyword evidence="5" id="KW-0540">Nuclease</keyword>
<dbReference type="InterPro" id="IPR020821">
    <property type="entry name" value="ENPP1-3/EXOG-like_nuc-like"/>
</dbReference>
<dbReference type="RefSeq" id="WP_106562315.1">
    <property type="nucleotide sequence ID" value="NZ_PYAU01000001.1"/>
</dbReference>
<dbReference type="AlphaFoldDB" id="A0A2P8GT46"/>
<feature type="domain" description="DNA/RNA non-specific endonuclease/pyrophosphatase/phosphodiesterase" evidence="4">
    <location>
        <begin position="47"/>
        <end position="273"/>
    </location>
</feature>
<dbReference type="InterPro" id="IPR001604">
    <property type="entry name" value="Endo_G_ENPP1-like_dom"/>
</dbReference>
<protein>
    <submittedName>
        <fullName evidence="6">DNA/RNA non-specific endonuclease</fullName>
    </submittedName>
    <submittedName>
        <fullName evidence="5">Endonuclease G</fullName>
    </submittedName>
</protein>
<accession>A0A2P8GT46</accession>
<evidence type="ECO:0000259" key="3">
    <source>
        <dbReference type="SMART" id="SM00477"/>
    </source>
</evidence>
<evidence type="ECO:0000259" key="4">
    <source>
        <dbReference type="SMART" id="SM00892"/>
    </source>
</evidence>
<evidence type="ECO:0000313" key="7">
    <source>
        <dbReference type="Proteomes" id="UP000241203"/>
    </source>
</evidence>
<evidence type="ECO:0000313" key="5">
    <source>
        <dbReference type="EMBL" id="PSL37131.1"/>
    </source>
</evidence>
<dbReference type="Proteomes" id="UP000241203">
    <property type="component" value="Unassembled WGS sequence"/>
</dbReference>
<dbReference type="PANTHER" id="PTHR13966:SF5">
    <property type="entry name" value="ENDONUCLEASE G, MITOCHONDRIAL"/>
    <property type="match status" value="1"/>
</dbReference>
<reference evidence="6 8" key="2">
    <citation type="submission" date="2018-12" db="EMBL/GenBank/DDBJ databases">
        <authorList>
            <person name="hu s."/>
            <person name="Xu Y."/>
            <person name="Xu B."/>
            <person name="Li F."/>
        </authorList>
    </citation>
    <scope>NUCLEOTIDE SEQUENCE [LARGE SCALE GENOMIC DNA]</scope>
    <source>
        <strain evidence="6 8">KSW2-17</strain>
    </source>
</reference>
<dbReference type="Gene3D" id="3.40.570.10">
    <property type="entry name" value="Extracellular Endonuclease, subunit A"/>
    <property type="match status" value="1"/>
</dbReference>
<evidence type="ECO:0000256" key="2">
    <source>
        <dbReference type="PIRSR" id="PIRSR640255-2"/>
    </source>
</evidence>
<dbReference type="Pfam" id="PF01223">
    <property type="entry name" value="Endonuclease_NS"/>
    <property type="match status" value="1"/>
</dbReference>
<keyword evidence="8" id="KW-1185">Reference proteome</keyword>
<dbReference type="GO" id="GO:0003676">
    <property type="term" value="F:nucleic acid binding"/>
    <property type="evidence" value="ECO:0007669"/>
    <property type="project" value="InterPro"/>
</dbReference>
<dbReference type="EMBL" id="RZGY01000004">
    <property type="protein sequence ID" value="RUQ81967.1"/>
    <property type="molecule type" value="Genomic_DNA"/>
</dbReference>
<feature type="binding site" evidence="2">
    <location>
        <position position="145"/>
    </location>
    <ligand>
        <name>Mg(2+)</name>
        <dbReference type="ChEBI" id="CHEBI:18420"/>
        <note>catalytic</note>
    </ligand>
</feature>
<dbReference type="OrthoDB" id="104542at2"/>
<proteinExistence type="predicted"/>
<dbReference type="InterPro" id="IPR044925">
    <property type="entry name" value="His-Me_finger_sf"/>
</dbReference>
<gene>
    <name evidence="5" type="ORF">CLV49_0737</name>
    <name evidence="6" type="ORF">ELQ93_16910</name>
</gene>
<dbReference type="EMBL" id="PYAU01000001">
    <property type="protein sequence ID" value="PSL37131.1"/>
    <property type="molecule type" value="Genomic_DNA"/>
</dbReference>
<keyword evidence="5" id="KW-0378">Hydrolase</keyword>
<feature type="domain" description="ENPP1-3/EXOG-like endonuclease/phosphodiesterase" evidence="3">
    <location>
        <begin position="48"/>
        <end position="273"/>
    </location>
</feature>
<dbReference type="SMART" id="SM00892">
    <property type="entry name" value="Endonuclease_NS"/>
    <property type="match status" value="1"/>
</dbReference>
<dbReference type="GO" id="GO:0046872">
    <property type="term" value="F:metal ion binding"/>
    <property type="evidence" value="ECO:0007669"/>
    <property type="project" value="UniProtKB-KW"/>
</dbReference>
<dbReference type="SUPFAM" id="SSF54060">
    <property type="entry name" value="His-Me finger endonucleases"/>
    <property type="match status" value="1"/>
</dbReference>
<name>A0A2P8GT46_9MICO</name>
<dbReference type="Proteomes" id="UP000268291">
    <property type="component" value="Unassembled WGS sequence"/>
</dbReference>
<keyword evidence="2" id="KW-0479">Metal-binding</keyword>
<dbReference type="SMART" id="SM00477">
    <property type="entry name" value="NUC"/>
    <property type="match status" value="1"/>
</dbReference>
<sequence>MASTPHTAAPHDLPRTGYDERFLAAALPLPRSAPAAPAAARDTRELPYVHFTVVLDPSRRLALATAVNIDGARIVDVGRGDDWHLDDRVPEDQQTGPAVYARNDLDRGHLVRRRDPVWGDPQEAAAANVDTFCYTNAAPQAAEFNQGKELWVGLEDHVLAFAEANDVRLSVFTGPVLDPNDPPYRGTQIPRLFWKVAAWTTGGTEDGAEATLRSAAFLLDQSPQLDDIDLDESTRSAVADAPPPLGPFRTFQVPVADVAAVAGLDLGPLVEADVLQPVPAAVPGRSPDPALWHELHDWSEIRLL</sequence>